<dbReference type="GO" id="GO:0005802">
    <property type="term" value="C:trans-Golgi network"/>
    <property type="evidence" value="ECO:0007669"/>
    <property type="project" value="TreeGrafter"/>
</dbReference>
<keyword evidence="5 11" id="KW-0720">Serine protease</keyword>
<dbReference type="FunFam" id="3.40.50.200:FF:000001">
    <property type="entry name" value="Furin 2, isoform B"/>
    <property type="match status" value="1"/>
</dbReference>
<evidence type="ECO:0000256" key="1">
    <source>
        <dbReference type="ARBA" id="ARBA00022670"/>
    </source>
</evidence>
<evidence type="ECO:0000256" key="3">
    <source>
        <dbReference type="ARBA" id="ARBA00022729"/>
    </source>
</evidence>
<feature type="domain" description="Peptidase S8/S53" evidence="13">
    <location>
        <begin position="175"/>
        <end position="435"/>
    </location>
</feature>
<keyword evidence="4 11" id="KW-0378">Hydrolase</keyword>
<dbReference type="PANTHER" id="PTHR42884">
    <property type="entry name" value="PROPROTEIN CONVERTASE SUBTILISIN/KEXIN-RELATED"/>
    <property type="match status" value="1"/>
</dbReference>
<dbReference type="PROSITE" id="PS00138">
    <property type="entry name" value="SUBTILASE_SER"/>
    <property type="match status" value="1"/>
</dbReference>
<keyword evidence="1 11" id="KW-0645">Protease</keyword>
<dbReference type="SUPFAM" id="SSF52743">
    <property type="entry name" value="Subtilisin-like"/>
    <property type="match status" value="1"/>
</dbReference>
<dbReference type="PANTHER" id="PTHR42884:SF3">
    <property type="entry name" value="FURIN-LIKE PROTEASE 1, ISOFORMS 1_1-X_2"/>
    <property type="match status" value="1"/>
</dbReference>
<evidence type="ECO:0000313" key="14">
    <source>
        <dbReference type="EMBL" id="KAH8041129.1"/>
    </source>
</evidence>
<organism evidence="14 15">
    <name type="scientific">Rhipicephalus microplus</name>
    <name type="common">Cattle tick</name>
    <name type="synonym">Boophilus microplus</name>
    <dbReference type="NCBI Taxonomy" id="6941"/>
    <lineage>
        <taxon>Eukaryota</taxon>
        <taxon>Metazoa</taxon>
        <taxon>Ecdysozoa</taxon>
        <taxon>Arthropoda</taxon>
        <taxon>Chelicerata</taxon>
        <taxon>Arachnida</taxon>
        <taxon>Acari</taxon>
        <taxon>Parasitiformes</taxon>
        <taxon>Ixodida</taxon>
        <taxon>Ixodoidea</taxon>
        <taxon>Ixodidae</taxon>
        <taxon>Rhipicephalinae</taxon>
        <taxon>Rhipicephalus</taxon>
        <taxon>Boophilus</taxon>
    </lineage>
</organism>
<keyword evidence="2" id="KW-0165">Cleavage on pair of basic residues</keyword>
<dbReference type="InterPro" id="IPR036852">
    <property type="entry name" value="Peptidase_S8/S53_dom_sf"/>
</dbReference>
<comment type="catalytic activity">
    <reaction evidence="8">
        <text>Release of mature proteins from their proproteins by cleavage of -Arg-Xaa-Yaa-Arg-|-Zaa- bonds, where Xaa can be any amino acid and Yaa is Arg or Lys. Releases albumin, complement component C3 and von Willebrand factor from their respective precursors.</text>
        <dbReference type="EC" id="3.4.21.75"/>
    </reaction>
</comment>
<evidence type="ECO:0000259" key="13">
    <source>
        <dbReference type="Pfam" id="PF00082"/>
    </source>
</evidence>
<dbReference type="GO" id="GO:0016486">
    <property type="term" value="P:peptide hormone processing"/>
    <property type="evidence" value="ECO:0007669"/>
    <property type="project" value="TreeGrafter"/>
</dbReference>
<evidence type="ECO:0000256" key="8">
    <source>
        <dbReference type="ARBA" id="ARBA00035756"/>
    </source>
</evidence>
<evidence type="ECO:0000256" key="5">
    <source>
        <dbReference type="ARBA" id="ARBA00022825"/>
    </source>
</evidence>
<dbReference type="PRINTS" id="PR00723">
    <property type="entry name" value="SUBTILISIN"/>
</dbReference>
<dbReference type="PROSITE" id="PS00136">
    <property type="entry name" value="SUBTILASE_ASP"/>
    <property type="match status" value="1"/>
</dbReference>
<dbReference type="InterPro" id="IPR022398">
    <property type="entry name" value="Peptidase_S8_His-AS"/>
</dbReference>
<dbReference type="InterPro" id="IPR023827">
    <property type="entry name" value="Peptidase_S8_Asp-AS"/>
</dbReference>
<gene>
    <name evidence="14" type="ORF">HPB51_013789</name>
</gene>
<protein>
    <recommendedName>
        <fullName evidence="9">furin</fullName>
        <ecNumber evidence="9">3.4.21.75</ecNumber>
    </recommendedName>
</protein>
<dbReference type="EMBL" id="JABSTU010000001">
    <property type="protein sequence ID" value="KAH8041129.1"/>
    <property type="molecule type" value="Genomic_DNA"/>
</dbReference>
<keyword evidence="7" id="KW-0325">Glycoprotein</keyword>
<evidence type="ECO:0000313" key="15">
    <source>
        <dbReference type="Proteomes" id="UP000821866"/>
    </source>
</evidence>
<dbReference type="AlphaFoldDB" id="A0A9J6F3K1"/>
<dbReference type="Gene3D" id="3.40.50.200">
    <property type="entry name" value="Peptidase S8/S53 domain"/>
    <property type="match status" value="1"/>
</dbReference>
<reference evidence="14" key="1">
    <citation type="journal article" date="2020" name="Cell">
        <title>Large-Scale Comparative Analyses of Tick Genomes Elucidate Their Genetic Diversity and Vector Capacities.</title>
        <authorList>
            <consortium name="Tick Genome and Microbiome Consortium (TIGMIC)"/>
            <person name="Jia N."/>
            <person name="Wang J."/>
            <person name="Shi W."/>
            <person name="Du L."/>
            <person name="Sun Y."/>
            <person name="Zhan W."/>
            <person name="Jiang J.F."/>
            <person name="Wang Q."/>
            <person name="Zhang B."/>
            <person name="Ji P."/>
            <person name="Bell-Sakyi L."/>
            <person name="Cui X.M."/>
            <person name="Yuan T.T."/>
            <person name="Jiang B.G."/>
            <person name="Yang W.F."/>
            <person name="Lam T.T."/>
            <person name="Chang Q.C."/>
            <person name="Ding S.J."/>
            <person name="Wang X.J."/>
            <person name="Zhu J.G."/>
            <person name="Ruan X.D."/>
            <person name="Zhao L."/>
            <person name="Wei J.T."/>
            <person name="Ye R.Z."/>
            <person name="Que T.C."/>
            <person name="Du C.H."/>
            <person name="Zhou Y.H."/>
            <person name="Cheng J.X."/>
            <person name="Dai P.F."/>
            <person name="Guo W.B."/>
            <person name="Han X.H."/>
            <person name="Huang E.J."/>
            <person name="Li L.F."/>
            <person name="Wei W."/>
            <person name="Gao Y.C."/>
            <person name="Liu J.Z."/>
            <person name="Shao H.Z."/>
            <person name="Wang X."/>
            <person name="Wang C.C."/>
            <person name="Yang T.C."/>
            <person name="Huo Q.B."/>
            <person name="Li W."/>
            <person name="Chen H.Y."/>
            <person name="Chen S.E."/>
            <person name="Zhou L.G."/>
            <person name="Ni X.B."/>
            <person name="Tian J.H."/>
            <person name="Sheng Y."/>
            <person name="Liu T."/>
            <person name="Pan Y.S."/>
            <person name="Xia L.Y."/>
            <person name="Li J."/>
            <person name="Zhao F."/>
            <person name="Cao W.C."/>
        </authorList>
    </citation>
    <scope>NUCLEOTIDE SEQUENCE</scope>
    <source>
        <strain evidence="14">Rmic-2018</strain>
    </source>
</reference>
<proteinExistence type="inferred from homology"/>
<comment type="similarity">
    <text evidence="11 12">Belongs to the peptidase S8 family.</text>
</comment>
<evidence type="ECO:0000256" key="10">
    <source>
        <dbReference type="PIRSR" id="PIRSR615500-1"/>
    </source>
</evidence>
<dbReference type="EC" id="3.4.21.75" evidence="9"/>
<dbReference type="Proteomes" id="UP000821866">
    <property type="component" value="Chromosome 1"/>
</dbReference>
<dbReference type="PROSITE" id="PS51892">
    <property type="entry name" value="SUBTILASE"/>
    <property type="match status" value="1"/>
</dbReference>
<feature type="active site" description="Charge relay system" evidence="10 11">
    <location>
        <position position="184"/>
    </location>
</feature>
<dbReference type="Pfam" id="PF00082">
    <property type="entry name" value="Peptidase_S8"/>
    <property type="match status" value="1"/>
</dbReference>
<evidence type="ECO:0000256" key="12">
    <source>
        <dbReference type="RuleBase" id="RU003355"/>
    </source>
</evidence>
<dbReference type="CDD" id="cd04059">
    <property type="entry name" value="Peptidases_S8_Protein_convertases_Kexins_Furin-like"/>
    <property type="match status" value="1"/>
</dbReference>
<name>A0A9J6F3K1_RHIMP</name>
<reference evidence="14" key="2">
    <citation type="submission" date="2021-09" db="EMBL/GenBank/DDBJ databases">
        <authorList>
            <person name="Jia N."/>
            <person name="Wang J."/>
            <person name="Shi W."/>
            <person name="Du L."/>
            <person name="Sun Y."/>
            <person name="Zhan W."/>
            <person name="Jiang J."/>
            <person name="Wang Q."/>
            <person name="Zhang B."/>
            <person name="Ji P."/>
            <person name="Sakyi L.B."/>
            <person name="Cui X."/>
            <person name="Yuan T."/>
            <person name="Jiang B."/>
            <person name="Yang W."/>
            <person name="Lam T.T.-Y."/>
            <person name="Chang Q."/>
            <person name="Ding S."/>
            <person name="Wang X."/>
            <person name="Zhu J."/>
            <person name="Ruan X."/>
            <person name="Zhao L."/>
            <person name="Wei J."/>
            <person name="Que T."/>
            <person name="Du C."/>
            <person name="Cheng J."/>
            <person name="Dai P."/>
            <person name="Han X."/>
            <person name="Huang E."/>
            <person name="Gao Y."/>
            <person name="Liu J."/>
            <person name="Shao H."/>
            <person name="Ye R."/>
            <person name="Li L."/>
            <person name="Wei W."/>
            <person name="Wang X."/>
            <person name="Wang C."/>
            <person name="Huo Q."/>
            <person name="Li W."/>
            <person name="Guo W."/>
            <person name="Chen H."/>
            <person name="Chen S."/>
            <person name="Zhou L."/>
            <person name="Zhou L."/>
            <person name="Ni X."/>
            <person name="Tian J."/>
            <person name="Zhou Y."/>
            <person name="Sheng Y."/>
            <person name="Liu T."/>
            <person name="Pan Y."/>
            <person name="Xia L."/>
            <person name="Li J."/>
            <person name="Zhao F."/>
            <person name="Cao W."/>
        </authorList>
    </citation>
    <scope>NUCLEOTIDE SEQUENCE</scope>
    <source>
        <strain evidence="14">Rmic-2018</strain>
        <tissue evidence="14">Larvae</tissue>
    </source>
</reference>
<evidence type="ECO:0000256" key="2">
    <source>
        <dbReference type="ARBA" id="ARBA00022685"/>
    </source>
</evidence>
<keyword evidence="15" id="KW-1185">Reference proteome</keyword>
<keyword evidence="6" id="KW-0865">Zymogen</keyword>
<dbReference type="InterPro" id="IPR023828">
    <property type="entry name" value="Peptidase_S8_Ser-AS"/>
</dbReference>
<evidence type="ECO:0000256" key="7">
    <source>
        <dbReference type="ARBA" id="ARBA00023180"/>
    </source>
</evidence>
<keyword evidence="3" id="KW-0732">Signal</keyword>
<feature type="active site" description="Charge relay system" evidence="10 11">
    <location>
        <position position="225"/>
    </location>
</feature>
<feature type="active site" description="Charge relay system" evidence="10 11">
    <location>
        <position position="399"/>
    </location>
</feature>
<accession>A0A9J6F3K1</accession>
<dbReference type="VEuPathDB" id="VectorBase:LOC119159553"/>
<dbReference type="PROSITE" id="PS00137">
    <property type="entry name" value="SUBTILASE_HIS"/>
    <property type="match status" value="1"/>
</dbReference>
<dbReference type="InterPro" id="IPR015500">
    <property type="entry name" value="Peptidase_S8_subtilisin-rel"/>
</dbReference>
<evidence type="ECO:0000256" key="4">
    <source>
        <dbReference type="ARBA" id="ARBA00022801"/>
    </source>
</evidence>
<sequence>MPAKAYKGKGVPCALATVRAIASFRGDLELRHTAAISTLYHRTSTINEQPVVTADVECHNRKRVDVSRREACVCVPNEELDEGRLCLAAAVGGIFGDGRALAHGEGADGVPGCHHSAAARRPVDPWRACATLDLTRGPPGPLSELLFLLLASCWQNRGKSLDMNVQNVWKRNITGRGVVVTILDDGLEKDHPDLVENYDPQASWDMNNHDPDPQPRYDLVDSNRHGTRCAGEVAAVKNNSICAVGVAFGAGIGGVRMLDGDVTDVVEARSLALNNQHIDVYSASWGPDDDGKTVDGPGELATRAFREGIERGRGGLGSIFVWASGNGGRERDNCNCDGYTNAIWTLSISSATENGLVPWYSEACSSTLATTYSSGSTGERQIITTDLHHGCTSTHTGTSASAPLAAGICALALEANRRLTWRDMQHIVVRTAKPANLHTSDWQKNGVGRNASFLPTPYKWWQRWDAISYFIITCNFFLPISYNCWREKSQAIALVTNHSLRAQRLGALASRDFPGGGGAVRFGLEIRLSIPSAPSLTDAVEDLSNYPDQAASKGEFPSFKCGPFCRPFKQQRA</sequence>
<evidence type="ECO:0000256" key="6">
    <source>
        <dbReference type="ARBA" id="ARBA00023145"/>
    </source>
</evidence>
<dbReference type="GO" id="GO:0004252">
    <property type="term" value="F:serine-type endopeptidase activity"/>
    <property type="evidence" value="ECO:0007669"/>
    <property type="project" value="UniProtKB-UniRule"/>
</dbReference>
<comment type="caution">
    <text evidence="14">The sequence shown here is derived from an EMBL/GenBank/DDBJ whole genome shotgun (WGS) entry which is preliminary data.</text>
</comment>
<dbReference type="InterPro" id="IPR034182">
    <property type="entry name" value="Kexin/furin"/>
</dbReference>
<dbReference type="InterPro" id="IPR000209">
    <property type="entry name" value="Peptidase_S8/S53_dom"/>
</dbReference>
<dbReference type="GO" id="GO:0000139">
    <property type="term" value="C:Golgi membrane"/>
    <property type="evidence" value="ECO:0007669"/>
    <property type="project" value="TreeGrafter"/>
</dbReference>
<evidence type="ECO:0000256" key="11">
    <source>
        <dbReference type="PROSITE-ProRule" id="PRU01240"/>
    </source>
</evidence>
<evidence type="ECO:0000256" key="9">
    <source>
        <dbReference type="ARBA" id="ARBA00038993"/>
    </source>
</evidence>